<sequence length="196" mass="20811">MRKSKASNTAIISIFIAIMIVINVLTQVIFTIWPFPIRPTLVHVPVIIGSIILGPKIGAFLGFIMGVISTVTATIITTPTSFLFSPLQPVPGTNSGDWRAILIAFVPRILIGIVPYFVFQLLKKNTKIGAGIAGFAGSATNTILVLSAIYLIFGDVLKWSVKTVLASVVGTNSIAEAIISAILTAAIVPALLKIRD</sequence>
<accession>A0A1E8GLT0</accession>
<name>A0A1E8GLT0_9LACT</name>
<protein>
    <submittedName>
        <fullName evidence="2">Pantothenic acid transporter pant</fullName>
    </submittedName>
</protein>
<dbReference type="STRING" id="1859473.BG261_03840"/>
<organism evidence="2 3">
    <name type="scientific">Floricoccus tropicus</name>
    <dbReference type="NCBI Taxonomy" id="1859473"/>
    <lineage>
        <taxon>Bacteria</taxon>
        <taxon>Bacillati</taxon>
        <taxon>Bacillota</taxon>
        <taxon>Bacilli</taxon>
        <taxon>Lactobacillales</taxon>
        <taxon>Streptococcaceae</taxon>
        <taxon>Floricoccus</taxon>
    </lineage>
</organism>
<evidence type="ECO:0000313" key="2">
    <source>
        <dbReference type="EMBL" id="OFI49211.1"/>
    </source>
</evidence>
<feature type="transmembrane region" description="Helical" evidence="1">
    <location>
        <begin position="36"/>
        <end position="53"/>
    </location>
</feature>
<keyword evidence="1" id="KW-0472">Membrane</keyword>
<keyword evidence="3" id="KW-1185">Reference proteome</keyword>
<feature type="transmembrane region" description="Helical" evidence="1">
    <location>
        <begin position="173"/>
        <end position="192"/>
    </location>
</feature>
<dbReference type="Proteomes" id="UP000178622">
    <property type="component" value="Unassembled WGS sequence"/>
</dbReference>
<evidence type="ECO:0000256" key="1">
    <source>
        <dbReference type="SAM" id="Phobius"/>
    </source>
</evidence>
<proteinExistence type="predicted"/>
<reference evidence="3" key="1">
    <citation type="submission" date="2016-09" db="EMBL/GenBank/DDBJ databases">
        <title>Draft genome sequence of a novel species of the family Streptococcaceae isolated from flowers.</title>
        <authorList>
            <person name="Chuah L.-O."/>
            <person name="Yap K.-P."/>
            <person name="Thong K.L."/>
            <person name="Liong M.T."/>
            <person name="Ahmad R."/>
            <person name="Rusul G."/>
        </authorList>
    </citation>
    <scope>NUCLEOTIDE SEQUENCE [LARGE SCALE GENOMIC DNA]</scope>
    <source>
        <strain evidence="3">DF1</strain>
    </source>
</reference>
<dbReference type="OrthoDB" id="9813540at2"/>
<evidence type="ECO:0000313" key="3">
    <source>
        <dbReference type="Proteomes" id="UP000178622"/>
    </source>
</evidence>
<dbReference type="Pfam" id="PF12822">
    <property type="entry name" value="ECF_trnsprt"/>
    <property type="match status" value="1"/>
</dbReference>
<dbReference type="AlphaFoldDB" id="A0A1E8GLT0"/>
<feature type="transmembrane region" description="Helical" evidence="1">
    <location>
        <begin position="98"/>
        <end position="119"/>
    </location>
</feature>
<gene>
    <name evidence="2" type="ORF">BG261_03840</name>
</gene>
<dbReference type="InterPro" id="IPR024529">
    <property type="entry name" value="ECF_trnsprt_substrate-spec"/>
</dbReference>
<feature type="transmembrane region" description="Helical" evidence="1">
    <location>
        <begin position="60"/>
        <end position="78"/>
    </location>
</feature>
<dbReference type="Gene3D" id="1.10.1760.20">
    <property type="match status" value="1"/>
</dbReference>
<feature type="transmembrane region" description="Helical" evidence="1">
    <location>
        <begin position="12"/>
        <end position="30"/>
    </location>
</feature>
<comment type="caution">
    <text evidence="2">The sequence shown here is derived from an EMBL/GenBank/DDBJ whole genome shotgun (WGS) entry which is preliminary data.</text>
</comment>
<dbReference type="RefSeq" id="WP_070792247.1">
    <property type="nucleotide sequence ID" value="NZ_MKIR01000020.1"/>
</dbReference>
<keyword evidence="1" id="KW-1133">Transmembrane helix</keyword>
<dbReference type="EMBL" id="MKIR01000020">
    <property type="protein sequence ID" value="OFI49211.1"/>
    <property type="molecule type" value="Genomic_DNA"/>
</dbReference>
<dbReference type="GO" id="GO:0022857">
    <property type="term" value="F:transmembrane transporter activity"/>
    <property type="evidence" value="ECO:0007669"/>
    <property type="project" value="InterPro"/>
</dbReference>
<feature type="transmembrane region" description="Helical" evidence="1">
    <location>
        <begin position="131"/>
        <end position="153"/>
    </location>
</feature>
<keyword evidence="1" id="KW-0812">Transmembrane</keyword>